<keyword evidence="10" id="KW-0227">DNA damage</keyword>
<comment type="similarity">
    <text evidence="3">Belongs to the HTATSF1 family.</text>
</comment>
<evidence type="ECO:0000256" key="10">
    <source>
        <dbReference type="ARBA" id="ARBA00022763"/>
    </source>
</evidence>
<dbReference type="InterPro" id="IPR012677">
    <property type="entry name" value="Nucleotide-bd_a/b_plait_sf"/>
</dbReference>
<keyword evidence="7" id="KW-0507">mRNA processing</keyword>
<evidence type="ECO:0000256" key="3">
    <source>
        <dbReference type="ARBA" id="ARBA00007747"/>
    </source>
</evidence>
<dbReference type="Pfam" id="PF00076">
    <property type="entry name" value="RRM_1"/>
    <property type="match status" value="2"/>
</dbReference>
<evidence type="ECO:0000256" key="7">
    <source>
        <dbReference type="ARBA" id="ARBA00022664"/>
    </source>
</evidence>
<evidence type="ECO:0000256" key="21">
    <source>
        <dbReference type="ARBA" id="ARBA00073773"/>
    </source>
</evidence>
<evidence type="ECO:0000256" key="9">
    <source>
        <dbReference type="ARBA" id="ARBA00022737"/>
    </source>
</evidence>
<gene>
    <name evidence="25" type="ORF">CM83_40850</name>
</gene>
<dbReference type="InterPro" id="IPR034393">
    <property type="entry name" value="TatSF1-like"/>
</dbReference>
<organism evidence="25">
    <name type="scientific">Lygus hesperus</name>
    <name type="common">Western plant bug</name>
    <dbReference type="NCBI Taxonomy" id="30085"/>
    <lineage>
        <taxon>Eukaryota</taxon>
        <taxon>Metazoa</taxon>
        <taxon>Ecdysozoa</taxon>
        <taxon>Arthropoda</taxon>
        <taxon>Hexapoda</taxon>
        <taxon>Insecta</taxon>
        <taxon>Pterygota</taxon>
        <taxon>Neoptera</taxon>
        <taxon>Paraneoptera</taxon>
        <taxon>Hemiptera</taxon>
        <taxon>Heteroptera</taxon>
        <taxon>Panheteroptera</taxon>
        <taxon>Cimicomorpha</taxon>
        <taxon>Miridae</taxon>
        <taxon>Mirini</taxon>
        <taxon>Lygus</taxon>
    </lineage>
</organism>
<keyword evidence="9" id="KW-0677">Repeat</keyword>
<name>A0A0A9XG48_LYGHE</name>
<evidence type="ECO:0000256" key="14">
    <source>
        <dbReference type="ARBA" id="ARBA00023015"/>
    </source>
</evidence>
<dbReference type="SMART" id="SM00360">
    <property type="entry name" value="RRM"/>
    <property type="match status" value="2"/>
</dbReference>
<dbReference type="GO" id="GO:0006281">
    <property type="term" value="P:DNA repair"/>
    <property type="evidence" value="ECO:0007669"/>
    <property type="project" value="UniProtKB-KW"/>
</dbReference>
<dbReference type="PANTHER" id="PTHR15608">
    <property type="entry name" value="SPLICING FACTOR U2AF-ASSOCIATED PROTEIN 2"/>
    <property type="match status" value="1"/>
</dbReference>
<dbReference type="AlphaFoldDB" id="A0A0A9XG48"/>
<feature type="region of interest" description="Disordered" evidence="23">
    <location>
        <begin position="511"/>
        <end position="551"/>
    </location>
</feature>
<feature type="domain" description="RRM" evidence="24">
    <location>
        <begin position="268"/>
        <end position="354"/>
    </location>
</feature>
<dbReference type="EMBL" id="GBHO01027544">
    <property type="protein sequence ID" value="JAG16060.1"/>
    <property type="molecule type" value="Transcribed_RNA"/>
</dbReference>
<feature type="region of interest" description="Disordered" evidence="23">
    <location>
        <begin position="125"/>
        <end position="144"/>
    </location>
</feature>
<dbReference type="PROSITE" id="PS50102">
    <property type="entry name" value="RRM"/>
    <property type="match status" value="1"/>
</dbReference>
<evidence type="ECO:0000256" key="11">
    <source>
        <dbReference type="ARBA" id="ARBA00022843"/>
    </source>
</evidence>
<comment type="subunit">
    <text evidence="20">Component of the 17S U2 SnRNP complex, a ribonucleoprotein complex that contains small nuclear RNA (snRNA) U2 and a number of specific proteins. Within the 17S U2 SnRNP complex, interacts (via UHM region) directly with SF3B1. Component of a complex which is at least composed of HTATSF1/Tat-SF1, the P-TEFb complex components CDK9 and CCNT1, RNA polymerase II, SUPT5H, and NCL/nucleolin. Interacts with GTF2F2/RAP30 and POLR2A. Interacts with TCERG1/CA150. Interacts with (poly-ADP-ribosylated) RPA1; promoting HTATSF1 recruitment to DNA damage sites. Interacts (when phosphorylated) with TOPBP1; promoting recruitment of TOPBP1 to DNA damage sites during S-phase.</text>
</comment>
<dbReference type="CDD" id="cd12282">
    <property type="entry name" value="RRM2_TatSF1_like"/>
    <property type="match status" value="1"/>
</dbReference>
<proteinExistence type="inferred from homology"/>
<dbReference type="Gene3D" id="3.30.70.330">
    <property type="match status" value="2"/>
</dbReference>
<protein>
    <recommendedName>
        <fullName evidence="21">17S U2 SnRNP complex component HTATSF1</fullName>
    </recommendedName>
</protein>
<keyword evidence="14" id="KW-0805">Transcription regulation</keyword>
<keyword evidence="18" id="KW-0234">DNA repair</keyword>
<evidence type="ECO:0000256" key="16">
    <source>
        <dbReference type="ARBA" id="ARBA00023163"/>
    </source>
</evidence>
<dbReference type="CDD" id="cd12281">
    <property type="entry name" value="RRM1_TatSF1_like"/>
    <property type="match status" value="1"/>
</dbReference>
<feature type="region of interest" description="Disordered" evidence="23">
    <location>
        <begin position="222"/>
        <end position="263"/>
    </location>
</feature>
<keyword evidence="19" id="KW-0539">Nucleus</keyword>
<reference evidence="25" key="2">
    <citation type="submission" date="2014-07" db="EMBL/GenBank/DDBJ databases">
        <authorList>
            <person name="Hull J."/>
        </authorList>
    </citation>
    <scope>NUCLEOTIDE SEQUENCE</scope>
</reference>
<sequence>MSESSKNGTGVQQDEDSVNSPGPQCAPSSEPEKSPETPSDDAQETQLDPSKVEYVDGKCFYTDPNTGTKLEWNETAKQWAPVEDLSKNYEVKDGCYYYTDSNSGVRYKWNTGTNNWDVTDAATHKVDENDDDSEEFDEDDDTVDKKVKKNVARQDMSDGIYGMDGDNRTYTDPKDGTVYVWDVEKNAWFPKVDDDFLAQYQMNYGFTDSSQTQEVPDTIEAKVEAKSEPQPEKPSVSEKPSDSEKPQAVKRKQPDPPTWFDIDEKDNTKVYVSNLPLDITDQEFLDLMQKCGLVMKDLDTGKMKIKLYTERGSSTLKGDGLCTYIKVESVQLALNLLDGYEFKGKKIKVERAKFTMKGSSYDPSLKPKKKKKKALEKMKKIQEKLFDWRPDKMRGERARNERVVIVKNLFEPSVFDKDASLILEYQQDLREECMKCGDLRKVIVHDRHPEGVAQIMFKEAEAADACVQLLNGRWFGKRKIEAATWDGKTKYKIHETEEEIEARIKKWDSYLESEEDKEKESEGGNGSAKDNVAAESDNDTRSSAGSGDETD</sequence>
<evidence type="ECO:0000256" key="8">
    <source>
        <dbReference type="ARBA" id="ARBA00022728"/>
    </source>
</evidence>
<evidence type="ECO:0000313" key="25">
    <source>
        <dbReference type="EMBL" id="JAG16060.1"/>
    </source>
</evidence>
<dbReference type="FunFam" id="3.30.70.330:FF:000202">
    <property type="entry name" value="HIV Tat-specific factor 1"/>
    <property type="match status" value="1"/>
</dbReference>
<evidence type="ECO:0000256" key="2">
    <source>
        <dbReference type="ARBA" id="ARBA00004286"/>
    </source>
</evidence>
<keyword evidence="5" id="KW-1017">Isopeptide bond</keyword>
<evidence type="ECO:0000256" key="18">
    <source>
        <dbReference type="ARBA" id="ARBA00023204"/>
    </source>
</evidence>
<feature type="compositionally biased region" description="Polar residues" evidence="23">
    <location>
        <begin position="1"/>
        <end position="22"/>
    </location>
</feature>
<dbReference type="GO" id="GO:0000398">
    <property type="term" value="P:mRNA splicing, via spliceosome"/>
    <property type="evidence" value="ECO:0007669"/>
    <property type="project" value="InterPro"/>
</dbReference>
<accession>A0A0A9XG48</accession>
<evidence type="ECO:0000256" key="5">
    <source>
        <dbReference type="ARBA" id="ARBA00022499"/>
    </source>
</evidence>
<dbReference type="InterPro" id="IPR035979">
    <property type="entry name" value="RBD_domain_sf"/>
</dbReference>
<evidence type="ECO:0000256" key="1">
    <source>
        <dbReference type="ARBA" id="ARBA00004123"/>
    </source>
</evidence>
<evidence type="ECO:0000256" key="23">
    <source>
        <dbReference type="SAM" id="MobiDB-lite"/>
    </source>
</evidence>
<dbReference type="PANTHER" id="PTHR15608:SF0">
    <property type="entry name" value="HIV TAT-SPECIFIC FACTOR 1"/>
    <property type="match status" value="1"/>
</dbReference>
<dbReference type="GO" id="GO:0005694">
    <property type="term" value="C:chromosome"/>
    <property type="evidence" value="ECO:0007669"/>
    <property type="project" value="UniProtKB-SubCell"/>
</dbReference>
<evidence type="ECO:0000256" key="17">
    <source>
        <dbReference type="ARBA" id="ARBA00023187"/>
    </source>
</evidence>
<keyword evidence="15" id="KW-0010">Activator</keyword>
<feature type="compositionally biased region" description="Acidic residues" evidence="23">
    <location>
        <begin position="128"/>
        <end position="142"/>
    </location>
</feature>
<dbReference type="GO" id="GO:0005686">
    <property type="term" value="C:U2 snRNP"/>
    <property type="evidence" value="ECO:0007669"/>
    <property type="project" value="TreeGrafter"/>
</dbReference>
<dbReference type="InterPro" id="IPR034392">
    <property type="entry name" value="TatSF1-like_RRM1"/>
</dbReference>
<dbReference type="SUPFAM" id="SSF54928">
    <property type="entry name" value="RNA-binding domain, RBD"/>
    <property type="match status" value="1"/>
</dbReference>
<dbReference type="SUPFAM" id="SSF50969">
    <property type="entry name" value="YVTN repeat-like/Quinoprotein amine dehydrogenase"/>
    <property type="match status" value="1"/>
</dbReference>
<keyword evidence="16" id="KW-0804">Transcription</keyword>
<evidence type="ECO:0000256" key="12">
    <source>
        <dbReference type="ARBA" id="ARBA00022884"/>
    </source>
</evidence>
<keyword evidence="13" id="KW-0007">Acetylation</keyword>
<reference evidence="25" key="1">
    <citation type="journal article" date="2014" name="PLoS ONE">
        <title>Transcriptome-Based Identification of ABC Transporters in the Western Tarnished Plant Bug Lygus hesperus.</title>
        <authorList>
            <person name="Hull J.J."/>
            <person name="Chaney K."/>
            <person name="Geib S.M."/>
            <person name="Fabrick J.A."/>
            <person name="Brent C.S."/>
            <person name="Walsh D."/>
            <person name="Lavine L.C."/>
        </authorList>
    </citation>
    <scope>NUCLEOTIDE SEQUENCE</scope>
</reference>
<evidence type="ECO:0000256" key="6">
    <source>
        <dbReference type="ARBA" id="ARBA00022553"/>
    </source>
</evidence>
<dbReference type="GO" id="GO:0003723">
    <property type="term" value="F:RNA binding"/>
    <property type="evidence" value="ECO:0007669"/>
    <property type="project" value="UniProtKB-UniRule"/>
</dbReference>
<keyword evidence="8" id="KW-0747">Spliceosome</keyword>
<evidence type="ECO:0000256" key="22">
    <source>
        <dbReference type="PROSITE-ProRule" id="PRU00176"/>
    </source>
</evidence>
<comment type="subcellular location">
    <subcellularLocation>
        <location evidence="2">Chromosome</location>
    </subcellularLocation>
    <subcellularLocation>
        <location evidence="1">Nucleus</location>
    </subcellularLocation>
</comment>
<dbReference type="InterPro" id="IPR011044">
    <property type="entry name" value="Quino_amine_DH_bsu"/>
</dbReference>
<dbReference type="InterPro" id="IPR000504">
    <property type="entry name" value="RRM_dom"/>
</dbReference>
<dbReference type="FunFam" id="3.30.70.330:FF:000105">
    <property type="entry name" value="HIV Tat-specific factor 1 homolog"/>
    <property type="match status" value="1"/>
</dbReference>
<evidence type="ECO:0000256" key="20">
    <source>
        <dbReference type="ARBA" id="ARBA00062124"/>
    </source>
</evidence>
<keyword evidence="12 22" id="KW-0694">RNA-binding</keyword>
<keyword evidence="6" id="KW-0597">Phosphoprotein</keyword>
<feature type="compositionally biased region" description="Basic and acidic residues" evidence="23">
    <location>
        <begin position="222"/>
        <end position="247"/>
    </location>
</feature>
<evidence type="ECO:0000256" key="15">
    <source>
        <dbReference type="ARBA" id="ARBA00023159"/>
    </source>
</evidence>
<dbReference type="GO" id="GO:0005684">
    <property type="term" value="C:U2-type spliceosomal complex"/>
    <property type="evidence" value="ECO:0007669"/>
    <property type="project" value="TreeGrafter"/>
</dbReference>
<evidence type="ECO:0000256" key="4">
    <source>
        <dbReference type="ARBA" id="ARBA00022454"/>
    </source>
</evidence>
<keyword evidence="17" id="KW-0508">mRNA splicing</keyword>
<evidence type="ECO:0000256" key="19">
    <source>
        <dbReference type="ARBA" id="ARBA00023242"/>
    </source>
</evidence>
<evidence type="ECO:0000259" key="24">
    <source>
        <dbReference type="PROSITE" id="PS50102"/>
    </source>
</evidence>
<evidence type="ECO:0000256" key="13">
    <source>
        <dbReference type="ARBA" id="ARBA00022990"/>
    </source>
</evidence>
<feature type="region of interest" description="Disordered" evidence="23">
    <location>
        <begin position="1"/>
        <end position="67"/>
    </location>
</feature>
<keyword evidence="4" id="KW-0158">Chromosome</keyword>
<keyword evidence="11" id="KW-0832">Ubl conjugation</keyword>